<evidence type="ECO:0000259" key="2">
    <source>
        <dbReference type="PROSITE" id="PS50835"/>
    </source>
</evidence>
<dbReference type="EMBL" id="JBHFQA010000002">
    <property type="protein sequence ID" value="KAL2102440.1"/>
    <property type="molecule type" value="Genomic_DNA"/>
</dbReference>
<dbReference type="SMART" id="SM00406">
    <property type="entry name" value="IGv"/>
    <property type="match status" value="3"/>
</dbReference>
<dbReference type="SMART" id="SM00409">
    <property type="entry name" value="IG"/>
    <property type="match status" value="3"/>
</dbReference>
<dbReference type="Pfam" id="PF13927">
    <property type="entry name" value="Ig_3"/>
    <property type="match status" value="2"/>
</dbReference>
<evidence type="ECO:0000256" key="1">
    <source>
        <dbReference type="SAM" id="SignalP"/>
    </source>
</evidence>
<protein>
    <recommendedName>
        <fullName evidence="2">Ig-like domain-containing protein</fullName>
    </recommendedName>
</protein>
<organism evidence="3 4">
    <name type="scientific">Coilia grayii</name>
    <name type="common">Gray's grenadier anchovy</name>
    <dbReference type="NCBI Taxonomy" id="363190"/>
    <lineage>
        <taxon>Eukaryota</taxon>
        <taxon>Metazoa</taxon>
        <taxon>Chordata</taxon>
        <taxon>Craniata</taxon>
        <taxon>Vertebrata</taxon>
        <taxon>Euteleostomi</taxon>
        <taxon>Actinopterygii</taxon>
        <taxon>Neopterygii</taxon>
        <taxon>Teleostei</taxon>
        <taxon>Clupei</taxon>
        <taxon>Clupeiformes</taxon>
        <taxon>Clupeoidei</taxon>
        <taxon>Engraulidae</taxon>
        <taxon>Coilinae</taxon>
        <taxon>Coilia</taxon>
    </lineage>
</organism>
<comment type="caution">
    <text evidence="3">The sequence shown here is derived from an EMBL/GenBank/DDBJ whole genome shotgun (WGS) entry which is preliminary data.</text>
</comment>
<reference evidence="3 4" key="1">
    <citation type="submission" date="2024-09" db="EMBL/GenBank/DDBJ databases">
        <title>A chromosome-level genome assembly of Gray's grenadier anchovy, Coilia grayii.</title>
        <authorList>
            <person name="Fu Z."/>
        </authorList>
    </citation>
    <scope>NUCLEOTIDE SEQUENCE [LARGE SCALE GENOMIC DNA]</scope>
    <source>
        <strain evidence="3">G4</strain>
        <tissue evidence="3">Muscle</tissue>
    </source>
</reference>
<dbReference type="InterPro" id="IPR007110">
    <property type="entry name" value="Ig-like_dom"/>
</dbReference>
<dbReference type="CDD" id="cd00096">
    <property type="entry name" value="Ig"/>
    <property type="match status" value="3"/>
</dbReference>
<dbReference type="InterPro" id="IPR036179">
    <property type="entry name" value="Ig-like_dom_sf"/>
</dbReference>
<dbReference type="InterPro" id="IPR013783">
    <property type="entry name" value="Ig-like_fold"/>
</dbReference>
<dbReference type="InterPro" id="IPR003599">
    <property type="entry name" value="Ig_sub"/>
</dbReference>
<keyword evidence="1" id="KW-0732">Signal</keyword>
<keyword evidence="4" id="KW-1185">Reference proteome</keyword>
<dbReference type="AlphaFoldDB" id="A0ABD1KTF9"/>
<gene>
    <name evidence="3" type="ORF">ACEWY4_001608</name>
</gene>
<dbReference type="Gene3D" id="2.60.40.10">
    <property type="entry name" value="Immunoglobulins"/>
    <property type="match status" value="3"/>
</dbReference>
<name>A0ABD1KTF9_9TELE</name>
<dbReference type="Proteomes" id="UP001591681">
    <property type="component" value="Unassembled WGS sequence"/>
</dbReference>
<dbReference type="Pfam" id="PF07686">
    <property type="entry name" value="V-set"/>
    <property type="match status" value="1"/>
</dbReference>
<dbReference type="PROSITE" id="PS50835">
    <property type="entry name" value="IG_LIKE"/>
    <property type="match status" value="3"/>
</dbReference>
<evidence type="ECO:0000313" key="4">
    <source>
        <dbReference type="Proteomes" id="UP001591681"/>
    </source>
</evidence>
<dbReference type="SMART" id="SM00408">
    <property type="entry name" value="IGc2"/>
    <property type="match status" value="3"/>
</dbReference>
<evidence type="ECO:0000313" key="3">
    <source>
        <dbReference type="EMBL" id="KAL2102440.1"/>
    </source>
</evidence>
<feature type="domain" description="Ig-like" evidence="2">
    <location>
        <begin position="20"/>
        <end position="102"/>
    </location>
</feature>
<dbReference type="InterPro" id="IPR003598">
    <property type="entry name" value="Ig_sub2"/>
</dbReference>
<proteinExistence type="predicted"/>
<dbReference type="PANTHER" id="PTHR11422:SF5">
    <property type="entry name" value="DIVERSE IMMUNOGLOBULIN DOMAIN-CONTAINING PROTEIN 1.1 ISOFORM X1-RELATED"/>
    <property type="match status" value="1"/>
</dbReference>
<dbReference type="InterPro" id="IPR013106">
    <property type="entry name" value="Ig_V-set"/>
</dbReference>
<sequence length="316" mass="35668">MKERKMAFIPCALILLLTCPRLVHMGVLYFRDGGTATLPCDSEGSPNCSSVSWYDHPNGWFFSDRKIWPDLPPDRAERLSLLPDCSLHITNVTTEDAGDYRCKNHLSGRSNYLFLQVLTGVLYSHHGGTATLPCDNVGSPNCSSVSWYKYPNGLQLYRRRIWPKLPPDRAERLSLLPDCSFHITNVTAEDAGRYRCENHLSGRSEILRLFVLNEVLYVRDGGIATLPCDSEGSPNCSSVSWYDYPNGWMFSRRKLWPDLPPDRPERLSLLPNCSLHITNVTAEDAGDYRCENHLSGRSEVLHLFVLDGKCSVTALK</sequence>
<feature type="chain" id="PRO_5044746365" description="Ig-like domain-containing protein" evidence="1">
    <location>
        <begin position="26"/>
        <end position="316"/>
    </location>
</feature>
<feature type="domain" description="Ig-like" evidence="2">
    <location>
        <begin position="218"/>
        <end position="290"/>
    </location>
</feature>
<dbReference type="SUPFAM" id="SSF48726">
    <property type="entry name" value="Immunoglobulin"/>
    <property type="match status" value="3"/>
</dbReference>
<feature type="signal peptide" evidence="1">
    <location>
        <begin position="1"/>
        <end position="25"/>
    </location>
</feature>
<dbReference type="PANTHER" id="PTHR11422">
    <property type="entry name" value="T-CELL SURFACE GLYCOPROTEIN CD4"/>
    <property type="match status" value="1"/>
</dbReference>
<feature type="domain" description="Ig-like" evidence="2">
    <location>
        <begin position="127"/>
        <end position="196"/>
    </location>
</feature>
<accession>A0ABD1KTF9</accession>